<reference evidence="2" key="1">
    <citation type="submission" date="2011-07" db="EMBL/GenBank/DDBJ databases">
        <title>New Enterobacteriaphages and their use to control Salmonella enterica.</title>
        <authorList>
            <person name="Bardina C."/>
            <person name="Spricigo D.A."/>
            <person name="Cortes M.P."/>
            <person name="Llagostera M."/>
        </authorList>
    </citation>
    <scope>NUCLEOTIDE SEQUENCE [LARGE SCALE GENOMIC DNA]</scope>
</reference>
<reference evidence="1 2" key="2">
    <citation type="journal article" date="2016" name="Front. Microbiol.">
        <title>Genomics of Three New Bacteriophages Useful in the Biocontrol of Salmonella.</title>
        <authorList>
            <person name="Bardina C."/>
            <person name="Colom J."/>
            <person name="Spricigo D.A."/>
            <person name="Otero J."/>
            <person name="Sanchez-Osuna M."/>
            <person name="Cortes P."/>
            <person name="Llagostera M."/>
        </authorList>
    </citation>
    <scope>NUCLEOTIDE SEQUENCE [LARGE SCALE GENOMIC DNA]</scope>
</reference>
<dbReference type="Proteomes" id="UP000011296">
    <property type="component" value="Segment"/>
</dbReference>
<evidence type="ECO:0000313" key="1">
    <source>
        <dbReference type="EMBL" id="AFQ96075.1"/>
    </source>
</evidence>
<keyword evidence="2" id="KW-1185">Reference proteome</keyword>
<accession>M1FQ18</accession>
<dbReference type="RefSeq" id="YP_009150085.1">
    <property type="nucleotide sequence ID" value="NC_027360.1"/>
</dbReference>
<name>M1FQ18_9CAUD</name>
<gene>
    <name evidence="1" type="ORF">Phi87_34</name>
</gene>
<organism evidence="1 2">
    <name type="scientific">Enterobacteria phage UAB_Phi87</name>
    <dbReference type="NCBI Taxonomy" id="1197935"/>
    <lineage>
        <taxon>Viruses</taxon>
        <taxon>Duplodnaviria</taxon>
        <taxon>Heunggongvirae</taxon>
        <taxon>Uroviricota</taxon>
        <taxon>Caudoviricetes</taxon>
        <taxon>Andersonviridae</taxon>
        <taxon>Ounavirinae</taxon>
        <taxon>Felixounavirus</taxon>
        <taxon>Felixounavirus UAB87</taxon>
    </lineage>
</organism>
<protein>
    <submittedName>
        <fullName evidence="1">Uncharacterized protein</fullName>
    </submittedName>
</protein>
<proteinExistence type="predicted"/>
<dbReference type="KEGG" id="vg:24723817"/>
<evidence type="ECO:0000313" key="2">
    <source>
        <dbReference type="Proteomes" id="UP000011296"/>
    </source>
</evidence>
<sequence>MYRLLRTCYSLVSSVKNLLRHLKRC</sequence>
<dbReference type="EMBL" id="JN225449">
    <property type="protein sequence ID" value="AFQ96075.1"/>
    <property type="molecule type" value="Genomic_DNA"/>
</dbReference>
<dbReference type="GeneID" id="24723817"/>